<reference evidence="1 2" key="1">
    <citation type="submission" date="2018-04" db="EMBL/GenBank/DDBJ databases">
        <title>WGS assembly of Panicum hallii var. hallii HAL2.</title>
        <authorList>
            <person name="Lovell J."/>
            <person name="Jenkins J."/>
            <person name="Lowry D."/>
            <person name="Mamidi S."/>
            <person name="Sreedasyam A."/>
            <person name="Weng X."/>
            <person name="Barry K."/>
            <person name="Bonette J."/>
            <person name="Campitelli B."/>
            <person name="Daum C."/>
            <person name="Gordon S."/>
            <person name="Gould B."/>
            <person name="Lipzen A."/>
            <person name="MacQueen A."/>
            <person name="Palacio-Mejia J."/>
            <person name="Plott C."/>
            <person name="Shakirov E."/>
            <person name="Shu S."/>
            <person name="Yoshinaga Y."/>
            <person name="Zane M."/>
            <person name="Rokhsar D."/>
            <person name="Grimwood J."/>
            <person name="Schmutz J."/>
            <person name="Juenger T."/>
        </authorList>
    </citation>
    <scope>NUCLEOTIDE SEQUENCE [LARGE SCALE GENOMIC DNA]</scope>
    <source>
        <strain evidence="2">cv. HAL2</strain>
    </source>
</reference>
<gene>
    <name evidence="1" type="ORF">GQ55_6G183800</name>
</gene>
<dbReference type="Proteomes" id="UP000244336">
    <property type="component" value="Chromosome 6"/>
</dbReference>
<dbReference type="Gramene" id="PUZ51415">
    <property type="protein sequence ID" value="PUZ51415"/>
    <property type="gene ID" value="GQ55_6G183800"/>
</dbReference>
<name>A0A2T7D752_9POAL</name>
<accession>A0A2T7D752</accession>
<dbReference type="AlphaFoldDB" id="A0A2T7D752"/>
<evidence type="ECO:0000313" key="1">
    <source>
        <dbReference type="EMBL" id="PUZ51415.1"/>
    </source>
</evidence>
<keyword evidence="2" id="KW-1185">Reference proteome</keyword>
<organism evidence="1 2">
    <name type="scientific">Panicum hallii var. hallii</name>
    <dbReference type="NCBI Taxonomy" id="1504633"/>
    <lineage>
        <taxon>Eukaryota</taxon>
        <taxon>Viridiplantae</taxon>
        <taxon>Streptophyta</taxon>
        <taxon>Embryophyta</taxon>
        <taxon>Tracheophyta</taxon>
        <taxon>Spermatophyta</taxon>
        <taxon>Magnoliopsida</taxon>
        <taxon>Liliopsida</taxon>
        <taxon>Poales</taxon>
        <taxon>Poaceae</taxon>
        <taxon>PACMAD clade</taxon>
        <taxon>Panicoideae</taxon>
        <taxon>Panicodae</taxon>
        <taxon>Paniceae</taxon>
        <taxon>Panicinae</taxon>
        <taxon>Panicum</taxon>
        <taxon>Panicum sect. Panicum</taxon>
    </lineage>
</organism>
<proteinExistence type="predicted"/>
<sequence length="30" mass="3789">MNRKVERAYRKLKVMKEDHQLCKYEDNIHL</sequence>
<protein>
    <submittedName>
        <fullName evidence="1">Uncharacterized protein</fullName>
    </submittedName>
</protein>
<dbReference type="EMBL" id="CM009754">
    <property type="protein sequence ID" value="PUZ51415.1"/>
    <property type="molecule type" value="Genomic_DNA"/>
</dbReference>
<evidence type="ECO:0000313" key="2">
    <source>
        <dbReference type="Proteomes" id="UP000244336"/>
    </source>
</evidence>